<dbReference type="VEuPathDB" id="FungiDB:AMAG_05619"/>
<feature type="compositionally biased region" description="Low complexity" evidence="1">
    <location>
        <begin position="44"/>
        <end position="82"/>
    </location>
</feature>
<feature type="compositionally biased region" description="Acidic residues" evidence="1">
    <location>
        <begin position="184"/>
        <end position="195"/>
    </location>
</feature>
<reference evidence="3" key="2">
    <citation type="submission" date="2009-11" db="EMBL/GenBank/DDBJ databases">
        <title>The Genome Sequence of Allomyces macrogynus strain ATCC 38327.</title>
        <authorList>
            <consortium name="The Broad Institute Genome Sequencing Platform"/>
            <person name="Russ C."/>
            <person name="Cuomo C."/>
            <person name="Shea T."/>
            <person name="Young S.K."/>
            <person name="Zeng Q."/>
            <person name="Koehrsen M."/>
            <person name="Haas B."/>
            <person name="Borodovsky M."/>
            <person name="Guigo R."/>
            <person name="Alvarado L."/>
            <person name="Berlin A."/>
            <person name="Borenstein D."/>
            <person name="Chen Z."/>
            <person name="Engels R."/>
            <person name="Freedman E."/>
            <person name="Gellesch M."/>
            <person name="Goldberg J."/>
            <person name="Griggs A."/>
            <person name="Gujja S."/>
            <person name="Heiman D."/>
            <person name="Hepburn T."/>
            <person name="Howarth C."/>
            <person name="Jen D."/>
            <person name="Larson L."/>
            <person name="Lewis B."/>
            <person name="Mehta T."/>
            <person name="Park D."/>
            <person name="Pearson M."/>
            <person name="Roberts A."/>
            <person name="Saif S."/>
            <person name="Shenoy N."/>
            <person name="Sisk P."/>
            <person name="Stolte C."/>
            <person name="Sykes S."/>
            <person name="Walk T."/>
            <person name="White J."/>
            <person name="Yandava C."/>
            <person name="Burger G."/>
            <person name="Gray M.W."/>
            <person name="Holland P.W.H."/>
            <person name="King N."/>
            <person name="Lang F.B.F."/>
            <person name="Roger A.J."/>
            <person name="Ruiz-Trillo I."/>
            <person name="Lander E."/>
            <person name="Nusbaum C."/>
        </authorList>
    </citation>
    <scope>NUCLEOTIDE SEQUENCE [LARGE SCALE GENOMIC DNA]</scope>
    <source>
        <strain evidence="3">ATCC 38327</strain>
    </source>
</reference>
<feature type="compositionally biased region" description="Low complexity" evidence="1">
    <location>
        <begin position="202"/>
        <end position="211"/>
    </location>
</feature>
<dbReference type="EMBL" id="GG745335">
    <property type="protein sequence ID" value="KNE60200.1"/>
    <property type="molecule type" value="Genomic_DNA"/>
</dbReference>
<feature type="compositionally biased region" description="Low complexity" evidence="1">
    <location>
        <begin position="294"/>
        <end position="311"/>
    </location>
</feature>
<dbReference type="OrthoDB" id="5576775at2759"/>
<feature type="region of interest" description="Disordered" evidence="1">
    <location>
        <begin position="580"/>
        <end position="605"/>
    </location>
</feature>
<evidence type="ECO:0000256" key="1">
    <source>
        <dbReference type="SAM" id="MobiDB-lite"/>
    </source>
</evidence>
<feature type="compositionally biased region" description="Acidic residues" evidence="1">
    <location>
        <begin position="212"/>
        <end position="245"/>
    </location>
</feature>
<feature type="region of interest" description="Disordered" evidence="1">
    <location>
        <begin position="391"/>
        <end position="457"/>
    </location>
</feature>
<name>A0A0L0SCT1_ALLM3</name>
<feature type="compositionally biased region" description="Low complexity" evidence="1">
    <location>
        <begin position="394"/>
        <end position="406"/>
    </location>
</feature>
<accession>A0A0L0SCT1</accession>
<sequence length="992" mass="102587">MATAPSPTPAAAAATAAPSTTSSRAARPTASGPAPPPPVITNLPTSAAPGTSSTATTTTSTPLPANSTTTKPAPTTNTKSATFSTKPKPRALTIPAAPAPPPPTYASTYVHDVTLPLVASSHDLPLHLGAESLGAPATLDARQVIMASHGGVLPAEFALRKWTRDDATTAGVHVPAGGGAGSTSDDEDDEDEEQTDTDREAATAAATATEEGGNDVEGADAEADSEMGWEDSEEHEDVDGDDGSDTETPKDADSDTPVSATVPTPPASAPAASGGGFLESLLAKYPPTGPPATAPVSGKPVVAAKPAPAKSPTKRRRREEWYDSDDSFIDDSDEFIGNVGLLKPVRSGFFMVVGPVNSEPLEGVTAVEASEGLSMPMSKDSMFMPQLKRPVPVKKPASAPSSSLSLTATGAKPSATNKPDASAASSSNKSAPAKVTSLAPTPAPSQPAPSAPSASGHSTTTRVVLIYNRHSPVTPDVEKLLQEYHALTRETDWRNKSKFPEHLEEPIWQLVRTHFWATQWVPAEEFLVKLIGTMPYNQYTVKRLIARLHVPKMVEILDVDINQQIDDLEVTAKADLWPQEQAKQEADAVPPSGEGTAKQRRRTKMPPAIRQKLDDIGETRLWIEQLLLWRTYGHLRTHHLTEGPGRPAINRNLFEQVGECFPPGYLKITDIANLPFWDRYLNRLKEQEEDEERAKLALAAAKKRKSNAGTAISATSPASSSAPLSSSAPVTVPAHVAPPLSSFSSSVPISSTAAANAVPLVSSSAPASTTTTTTTTNRVVTVPSSSPTPAPPAPVLATSPPLSAHLGSARIPTPVPDANAATMVAPAAPLPTVGAPPISHVIGPSPLRVMLLPASASAAAAAGTISPTLADPPADRTDSPTGRPKRMWGLRTLERWAAGRPAIQAAAAEDAETAALGEKRAAVDAPPPGAESGAKRARPAETWGTSGSGDESAHVDVEVNGGGPMVLDGLMQLAAVAAAATGAAAGGQANGA</sequence>
<organism evidence="2 3">
    <name type="scientific">Allomyces macrogynus (strain ATCC 38327)</name>
    <name type="common">Allomyces javanicus var. macrogynus</name>
    <dbReference type="NCBI Taxonomy" id="578462"/>
    <lineage>
        <taxon>Eukaryota</taxon>
        <taxon>Fungi</taxon>
        <taxon>Fungi incertae sedis</taxon>
        <taxon>Blastocladiomycota</taxon>
        <taxon>Blastocladiomycetes</taxon>
        <taxon>Blastocladiales</taxon>
        <taxon>Blastocladiaceae</taxon>
        <taxon>Allomyces</taxon>
    </lineage>
</organism>
<feature type="region of interest" description="Disordered" evidence="1">
    <location>
        <begin position="913"/>
        <end position="952"/>
    </location>
</feature>
<feature type="region of interest" description="Disordered" evidence="1">
    <location>
        <begin position="707"/>
        <end position="730"/>
    </location>
</feature>
<feature type="compositionally biased region" description="Low complexity" evidence="1">
    <location>
        <begin position="713"/>
        <end position="730"/>
    </location>
</feature>
<proteinExistence type="predicted"/>
<feature type="region of interest" description="Disordered" evidence="1">
    <location>
        <begin position="866"/>
        <end position="886"/>
    </location>
</feature>
<evidence type="ECO:0000313" key="2">
    <source>
        <dbReference type="EMBL" id="KNE60200.1"/>
    </source>
</evidence>
<feature type="compositionally biased region" description="Low complexity" evidence="1">
    <location>
        <begin position="1"/>
        <end position="32"/>
    </location>
</feature>
<reference evidence="2 3" key="1">
    <citation type="submission" date="2009-11" db="EMBL/GenBank/DDBJ databases">
        <title>Annotation of Allomyces macrogynus ATCC 38327.</title>
        <authorList>
            <consortium name="The Broad Institute Genome Sequencing Platform"/>
            <person name="Russ C."/>
            <person name="Cuomo C."/>
            <person name="Burger G."/>
            <person name="Gray M.W."/>
            <person name="Holland P.W.H."/>
            <person name="King N."/>
            <person name="Lang F.B.F."/>
            <person name="Roger A.J."/>
            <person name="Ruiz-Trillo I."/>
            <person name="Young S.K."/>
            <person name="Zeng Q."/>
            <person name="Gargeya S."/>
            <person name="Fitzgerald M."/>
            <person name="Haas B."/>
            <person name="Abouelleil A."/>
            <person name="Alvarado L."/>
            <person name="Arachchi H.M."/>
            <person name="Berlin A."/>
            <person name="Chapman S.B."/>
            <person name="Gearin G."/>
            <person name="Goldberg J."/>
            <person name="Griggs A."/>
            <person name="Gujja S."/>
            <person name="Hansen M."/>
            <person name="Heiman D."/>
            <person name="Howarth C."/>
            <person name="Larimer J."/>
            <person name="Lui A."/>
            <person name="MacDonald P.J.P."/>
            <person name="McCowen C."/>
            <person name="Montmayeur A."/>
            <person name="Murphy C."/>
            <person name="Neiman D."/>
            <person name="Pearson M."/>
            <person name="Priest M."/>
            <person name="Roberts A."/>
            <person name="Saif S."/>
            <person name="Shea T."/>
            <person name="Sisk P."/>
            <person name="Stolte C."/>
            <person name="Sykes S."/>
            <person name="Wortman J."/>
            <person name="Nusbaum C."/>
            <person name="Birren B."/>
        </authorList>
    </citation>
    <scope>NUCLEOTIDE SEQUENCE [LARGE SCALE GENOMIC DNA]</scope>
    <source>
        <strain evidence="2 3">ATCC 38327</strain>
    </source>
</reference>
<dbReference type="AlphaFoldDB" id="A0A0L0SCT1"/>
<dbReference type="Proteomes" id="UP000054350">
    <property type="component" value="Unassembled WGS sequence"/>
</dbReference>
<feature type="compositionally biased region" description="Low complexity" evidence="1">
    <location>
        <begin position="763"/>
        <end position="785"/>
    </location>
</feature>
<gene>
    <name evidence="2" type="ORF">AMAG_05619</name>
</gene>
<feature type="compositionally biased region" description="Low complexity" evidence="1">
    <location>
        <begin position="417"/>
        <end position="440"/>
    </location>
</feature>
<feature type="region of interest" description="Disordered" evidence="1">
    <location>
        <begin position="169"/>
        <end position="321"/>
    </location>
</feature>
<protein>
    <recommendedName>
        <fullName evidence="4">Ubinuclein middle domain-containing protein</fullName>
    </recommendedName>
</protein>
<feature type="region of interest" description="Disordered" evidence="1">
    <location>
        <begin position="1"/>
        <end position="100"/>
    </location>
</feature>
<dbReference type="STRING" id="578462.A0A0L0SCT1"/>
<evidence type="ECO:0000313" key="3">
    <source>
        <dbReference type="Proteomes" id="UP000054350"/>
    </source>
</evidence>
<feature type="region of interest" description="Disordered" evidence="1">
    <location>
        <begin position="763"/>
        <end position="798"/>
    </location>
</feature>
<keyword evidence="3" id="KW-1185">Reference proteome</keyword>
<evidence type="ECO:0008006" key="4">
    <source>
        <dbReference type="Google" id="ProtNLM"/>
    </source>
</evidence>
<feature type="compositionally biased region" description="Pro residues" evidence="1">
    <location>
        <begin position="441"/>
        <end position="450"/>
    </location>
</feature>